<reference evidence="9 10" key="1">
    <citation type="journal article" date="2016" name="Genome Biol. Evol.">
        <title>Gene Family Evolution Reflects Adaptation to Soil Environmental Stressors in the Genome of the Collembolan Orchesella cincta.</title>
        <authorList>
            <person name="Faddeeva-Vakhrusheva A."/>
            <person name="Derks M.F."/>
            <person name="Anvar S.Y."/>
            <person name="Agamennone V."/>
            <person name="Suring W."/>
            <person name="Smit S."/>
            <person name="van Straalen N.M."/>
            <person name="Roelofs D."/>
        </authorList>
    </citation>
    <scope>NUCLEOTIDE SEQUENCE [LARGE SCALE GENOMIC DNA]</scope>
    <source>
        <tissue evidence="9">Mixed pool</tissue>
    </source>
</reference>
<keyword evidence="3 9" id="KW-0560">Oxidoreductase</keyword>
<keyword evidence="7" id="KW-0479">Metal-binding</keyword>
<protein>
    <submittedName>
        <fullName evidence="9">Chorion peroxidase</fullName>
    </submittedName>
</protein>
<dbReference type="AlphaFoldDB" id="A0A1D2MWC0"/>
<evidence type="ECO:0000256" key="8">
    <source>
        <dbReference type="SAM" id="SignalP"/>
    </source>
</evidence>
<keyword evidence="2" id="KW-0964">Secreted</keyword>
<dbReference type="PANTHER" id="PTHR11475">
    <property type="entry name" value="OXIDASE/PEROXIDASE"/>
    <property type="match status" value="1"/>
</dbReference>
<dbReference type="GO" id="GO:0005576">
    <property type="term" value="C:extracellular region"/>
    <property type="evidence" value="ECO:0007669"/>
    <property type="project" value="UniProtKB-SubCell"/>
</dbReference>
<keyword evidence="3 9" id="KW-0575">Peroxidase</keyword>
<dbReference type="PROSITE" id="PS50292">
    <property type="entry name" value="PEROXIDASE_3"/>
    <property type="match status" value="1"/>
</dbReference>
<dbReference type="InterPro" id="IPR010255">
    <property type="entry name" value="Haem_peroxidase_sf"/>
</dbReference>
<evidence type="ECO:0000313" key="9">
    <source>
        <dbReference type="EMBL" id="ODM97104.1"/>
    </source>
</evidence>
<keyword evidence="6" id="KW-0325">Glycoprotein</keyword>
<dbReference type="Proteomes" id="UP000094527">
    <property type="component" value="Unassembled WGS sequence"/>
</dbReference>
<dbReference type="SUPFAM" id="SSF48113">
    <property type="entry name" value="Heme-dependent peroxidases"/>
    <property type="match status" value="1"/>
</dbReference>
<feature type="signal peptide" evidence="8">
    <location>
        <begin position="1"/>
        <end position="18"/>
    </location>
</feature>
<dbReference type="PRINTS" id="PR00457">
    <property type="entry name" value="ANPEROXIDASE"/>
</dbReference>
<evidence type="ECO:0000256" key="1">
    <source>
        <dbReference type="ARBA" id="ARBA00004613"/>
    </source>
</evidence>
<dbReference type="GO" id="GO:0004601">
    <property type="term" value="F:peroxidase activity"/>
    <property type="evidence" value="ECO:0007669"/>
    <property type="project" value="UniProtKB-KW"/>
</dbReference>
<dbReference type="Gene3D" id="1.10.640.10">
    <property type="entry name" value="Haem peroxidase domain superfamily, animal type"/>
    <property type="match status" value="1"/>
</dbReference>
<dbReference type="Pfam" id="PF03098">
    <property type="entry name" value="An_peroxidase"/>
    <property type="match status" value="1"/>
</dbReference>
<comment type="subcellular location">
    <subcellularLocation>
        <location evidence="1">Secreted</location>
    </subcellularLocation>
</comment>
<keyword evidence="5 8" id="KW-0732">Signal</keyword>
<dbReference type="OrthoDB" id="823504at2759"/>
<evidence type="ECO:0000256" key="5">
    <source>
        <dbReference type="ARBA" id="ARBA00022729"/>
    </source>
</evidence>
<dbReference type="CDD" id="cd09823">
    <property type="entry name" value="peroxinectin_like"/>
    <property type="match status" value="1"/>
</dbReference>
<evidence type="ECO:0000256" key="2">
    <source>
        <dbReference type="ARBA" id="ARBA00022525"/>
    </source>
</evidence>
<keyword evidence="7" id="KW-0408">Iron</keyword>
<feature type="binding site" description="axial binding residue" evidence="7">
    <location>
        <position position="495"/>
    </location>
    <ligand>
        <name>heme b</name>
        <dbReference type="ChEBI" id="CHEBI:60344"/>
    </ligand>
    <ligandPart>
        <name>Fe</name>
        <dbReference type="ChEBI" id="CHEBI:18248"/>
    </ligandPart>
</feature>
<organism evidence="9 10">
    <name type="scientific">Orchesella cincta</name>
    <name type="common">Springtail</name>
    <name type="synonym">Podura cincta</name>
    <dbReference type="NCBI Taxonomy" id="48709"/>
    <lineage>
        <taxon>Eukaryota</taxon>
        <taxon>Metazoa</taxon>
        <taxon>Ecdysozoa</taxon>
        <taxon>Arthropoda</taxon>
        <taxon>Hexapoda</taxon>
        <taxon>Collembola</taxon>
        <taxon>Entomobryomorpha</taxon>
        <taxon>Entomobryoidea</taxon>
        <taxon>Orchesellidae</taxon>
        <taxon>Orchesellinae</taxon>
        <taxon>Orchesella</taxon>
    </lineage>
</organism>
<dbReference type="EMBL" id="LJIJ01000473">
    <property type="protein sequence ID" value="ODM97104.1"/>
    <property type="molecule type" value="Genomic_DNA"/>
</dbReference>
<dbReference type="InterPro" id="IPR037120">
    <property type="entry name" value="Haem_peroxidase_sf_animal"/>
</dbReference>
<dbReference type="PANTHER" id="PTHR11475:SF4">
    <property type="entry name" value="CHORION PEROXIDASE"/>
    <property type="match status" value="1"/>
</dbReference>
<dbReference type="STRING" id="48709.A0A1D2MWC0"/>
<feature type="chain" id="PRO_5008904653" evidence="8">
    <location>
        <begin position="19"/>
        <end position="742"/>
    </location>
</feature>
<gene>
    <name evidence="9" type="ORF">Ocin01_09582</name>
</gene>
<name>A0A1D2MWC0_ORCCI</name>
<evidence type="ECO:0000256" key="3">
    <source>
        <dbReference type="ARBA" id="ARBA00022559"/>
    </source>
</evidence>
<dbReference type="GO" id="GO:0020037">
    <property type="term" value="F:heme binding"/>
    <property type="evidence" value="ECO:0007669"/>
    <property type="project" value="InterPro"/>
</dbReference>
<sequence length="742" mass="84204">MFKLSLLIVVLAVARTNAQFFFSPSQFSSGNLLGTHNTIVSSPSIPQSSFVSSPSQGITDIQDNSLDSVFSTVIAEATQYVDSTEGHRNHSSSYSFDHFGGGHQGGHGMGGHNYCKFTPLSEKIGRISNIHIRAFETLTKRYQMPKNQVLRTLNARLPNECYPEQRKPIACDTNARYRTIDGTCNNLRNPYWGASYTVFDRLVPAVYEDGWNEPRGAGKSLAGARLPNARIVSLSVHPDHISPDNRMTNMIPQVGQFLDHDMTLTPETDKHCCTTDARNMDCWSINIPSDDYFFSKLRNPSTCMAFTRSTAYCFPNLQGVREQFNVITAFVDASHVYASENGRTNLLRSHQGGRLRVNSQNPNFLPTVEEIQRTSGEKFEFMGTFYGGEERVNEMPALTVMHTLLFREHNRLADEIAARRPYWDDETIFQEARRLLIAQWQNVVYGEYLPVILGENTMVRYGLKLDDAQLYSEYNPSTNPTVFHAFADAAYRFGHTLINGLIRMMKGFQDVSSYRLRDAFFNHEQISMNGGQGYDFILNGLMQQNAQTYDPFITEEVTNFLLRERHQDHGGDLIARNLQRGRDHGLPSYNVYRQVCGLQGISNSWANRPSNIPQDVWQVLGSLYETPADIDLFTGGLAEMPLTGAVTGHTFNCLKALQFARVRQGDRFFFTHRGNPAPFSPEQLREIRKRTLGDIICDNSNIEMTTRNVFKIPSQDNAMVYCNDPNRNRINIEVFLYDRVKK</sequence>
<evidence type="ECO:0000256" key="6">
    <source>
        <dbReference type="ARBA" id="ARBA00023180"/>
    </source>
</evidence>
<dbReference type="GO" id="GO:0006979">
    <property type="term" value="P:response to oxidative stress"/>
    <property type="evidence" value="ECO:0007669"/>
    <property type="project" value="InterPro"/>
</dbReference>
<dbReference type="FunFam" id="1.10.640.10:FF:000003">
    <property type="entry name" value="chorion peroxidase"/>
    <property type="match status" value="1"/>
</dbReference>
<proteinExistence type="predicted"/>
<evidence type="ECO:0000256" key="7">
    <source>
        <dbReference type="PIRSR" id="PIRSR619791-2"/>
    </source>
</evidence>
<keyword evidence="4 7" id="KW-0349">Heme</keyword>
<dbReference type="InterPro" id="IPR019791">
    <property type="entry name" value="Haem_peroxidase_animal"/>
</dbReference>
<comment type="caution">
    <text evidence="9">The sequence shown here is derived from an EMBL/GenBank/DDBJ whole genome shotgun (WGS) entry which is preliminary data.</text>
</comment>
<dbReference type="GO" id="GO:0046872">
    <property type="term" value="F:metal ion binding"/>
    <property type="evidence" value="ECO:0007669"/>
    <property type="project" value="UniProtKB-KW"/>
</dbReference>
<accession>A0A1D2MWC0</accession>
<keyword evidence="10" id="KW-1185">Reference proteome</keyword>
<evidence type="ECO:0000256" key="4">
    <source>
        <dbReference type="ARBA" id="ARBA00022617"/>
    </source>
</evidence>
<evidence type="ECO:0000313" key="10">
    <source>
        <dbReference type="Proteomes" id="UP000094527"/>
    </source>
</evidence>
<dbReference type="OMA" id="VYEDGWN"/>